<dbReference type="KEGG" id="amur:ADH66_03330"/>
<name>A0A1Z2XMU1_9FIRM</name>
<keyword evidence="4" id="KW-1185">Reference proteome</keyword>
<accession>A0A1Z2XMU1</accession>
<feature type="transmembrane region" description="Helical" evidence="1">
    <location>
        <begin position="29"/>
        <end position="48"/>
    </location>
</feature>
<reference evidence="3 5" key="3">
    <citation type="submission" date="2020-11" db="EMBL/GenBank/DDBJ databases">
        <title>Closed and high quality bacterial genomes of the OMM12 community.</title>
        <authorList>
            <person name="Marbouty M."/>
            <person name="Lamy-Besnier Q."/>
            <person name="Debarbieux L."/>
            <person name="Koszul R."/>
        </authorList>
    </citation>
    <scope>NUCLEOTIDE SEQUENCE [LARGE SCALE GENOMIC DNA]</scope>
    <source>
        <strain evidence="3 5">KB18</strain>
    </source>
</reference>
<sequence>MKDYEEMAKSVLSRRDNYVMERKKRMRKVVSIGSCFCLMLLVGVGIWHTQNSTLMNALPQTRIADEGGGIPSNLTTQNSNSERAVLLLAQQDVITELQKDISERDLQGWVEDSALSINFEYVLPVYAPDHVSADSTNLSDTLVFINQYKAPAISNGVCIGTFTLVQHENKWAILMFEVGFDLEAAIMQYKDNATCFLSIAELGTEYGFLTVSNTGETYASITHNCQEAKTGADLLALLKSKASSNSIGDVG</sequence>
<protein>
    <recommendedName>
        <fullName evidence="6">DUF4367 domain-containing protein</fullName>
    </recommendedName>
</protein>
<reference evidence="4" key="2">
    <citation type="submission" date="2017-05" db="EMBL/GenBank/DDBJ databases">
        <title>Improved OligoMM genomes.</title>
        <authorList>
            <person name="Garzetti D."/>
        </authorList>
    </citation>
    <scope>NUCLEOTIDE SEQUENCE [LARGE SCALE GENOMIC DNA]</scope>
    <source>
        <strain evidence="4">KB18</strain>
    </source>
</reference>
<evidence type="ECO:0000256" key="1">
    <source>
        <dbReference type="SAM" id="Phobius"/>
    </source>
</evidence>
<dbReference type="EMBL" id="CP021422">
    <property type="protein sequence ID" value="ASB39769.1"/>
    <property type="molecule type" value="Genomic_DNA"/>
</dbReference>
<dbReference type="Proteomes" id="UP000596035">
    <property type="component" value="Chromosome"/>
</dbReference>
<reference evidence="2" key="1">
    <citation type="journal article" date="2017" name="Genome Announc.">
        <title>High-Quality Whole-Genome Sequences of the Oligo-Mouse-Microbiota Bacterial Community.</title>
        <authorList>
            <person name="Garzetti D."/>
            <person name="Brugiroux S."/>
            <person name="Bunk B."/>
            <person name="Pukall R."/>
            <person name="McCoy K.D."/>
            <person name="Macpherson A.J."/>
            <person name="Stecher B."/>
        </authorList>
    </citation>
    <scope>NUCLEOTIDE SEQUENCE</scope>
    <source>
        <strain evidence="2">KB18</strain>
    </source>
</reference>
<dbReference type="AlphaFoldDB" id="A0A1Z2XMU1"/>
<keyword evidence="1" id="KW-0472">Membrane</keyword>
<dbReference type="Proteomes" id="UP000196710">
    <property type="component" value="Chromosome"/>
</dbReference>
<dbReference type="EMBL" id="CP065321">
    <property type="protein sequence ID" value="QQR29060.1"/>
    <property type="molecule type" value="Genomic_DNA"/>
</dbReference>
<proteinExistence type="predicted"/>
<gene>
    <name evidence="2" type="ORF">ADH66_03330</name>
    <name evidence="3" type="ORF">I5Q82_13385</name>
</gene>
<dbReference type="RefSeq" id="WP_066535703.1">
    <property type="nucleotide sequence ID" value="NZ_CP021422.1"/>
</dbReference>
<keyword evidence="1" id="KW-0812">Transmembrane</keyword>
<evidence type="ECO:0000313" key="2">
    <source>
        <dbReference type="EMBL" id="ASB39769.1"/>
    </source>
</evidence>
<evidence type="ECO:0000313" key="3">
    <source>
        <dbReference type="EMBL" id="QQR29060.1"/>
    </source>
</evidence>
<evidence type="ECO:0000313" key="5">
    <source>
        <dbReference type="Proteomes" id="UP000596035"/>
    </source>
</evidence>
<evidence type="ECO:0008006" key="6">
    <source>
        <dbReference type="Google" id="ProtNLM"/>
    </source>
</evidence>
<organism evidence="3 5">
    <name type="scientific">Acutalibacter muris</name>
    <dbReference type="NCBI Taxonomy" id="1796620"/>
    <lineage>
        <taxon>Bacteria</taxon>
        <taxon>Bacillati</taxon>
        <taxon>Bacillota</taxon>
        <taxon>Clostridia</taxon>
        <taxon>Eubacteriales</taxon>
        <taxon>Acutalibacteraceae</taxon>
        <taxon>Acutalibacter</taxon>
    </lineage>
</organism>
<evidence type="ECO:0000313" key="4">
    <source>
        <dbReference type="Proteomes" id="UP000196710"/>
    </source>
</evidence>
<keyword evidence="1" id="KW-1133">Transmembrane helix</keyword>